<gene>
    <name evidence="2" type="ORF">KT71_03307</name>
</gene>
<keyword evidence="3" id="KW-1185">Reference proteome</keyword>
<feature type="compositionally biased region" description="Basic and acidic residues" evidence="1">
    <location>
        <begin position="606"/>
        <end position="622"/>
    </location>
</feature>
<dbReference type="eggNOG" id="COG3087">
    <property type="taxonomic scope" value="Bacteria"/>
</dbReference>
<dbReference type="STRING" id="314285.KT71_03307"/>
<comment type="caution">
    <text evidence="2">The sequence shown here is derived from an EMBL/GenBank/DDBJ whole genome shotgun (WGS) entry which is preliminary data.</text>
</comment>
<evidence type="ECO:0008006" key="4">
    <source>
        <dbReference type="Google" id="ProtNLM"/>
    </source>
</evidence>
<dbReference type="HOGENOM" id="CLU_008448_0_0_6"/>
<accession>A4A7H3</accession>
<proteinExistence type="predicted"/>
<evidence type="ECO:0000256" key="1">
    <source>
        <dbReference type="SAM" id="MobiDB-lite"/>
    </source>
</evidence>
<sequence length="730" mass="80928">MQKYPSSLAALVLPLVFLLGMILSAAVTAQELSWPKEVTGPEGTLVIYQPQPEALKGDKLSARTAISIELPDREEPIFGAMWFESRIATDLDAGTVDILDIRVTKATWPDSKDAGEQRLMQVVQEAFPDHGLTLSYERLSASLETADIERQSLEDLKNDPPVILFSEELAVLLMYDGNPRFEAVENSPYERALNTPFLVARDKSGTAYLSDGSYWYAAKDPLGPWNLTEAPPKDLAKAVAESGAMDDAPTSDRVPAIVAATEPTELVVTDGKPDWQALTGGEILYVKNTETPWLRDLPTNNMYLLLSGRWFRSKSQEGPWTFVPATELPPAFAKIPPDSDIGGLRSSVAGTDEAEQAMLDAAIPQTAAIVRSEASLTVEYDGDPKFENIKGTVVAYAVNTGAQVLRIDGKYYAVDDGVWFVAATPTGPWTVADSVPESEIAKIPPSSPVYNVTHVHVYEATPEVVYVGYTPGYMWSYPYYGVPVYGTGWYYPPYWGRYYYPRPPTWGLHVGYNPWTGWNFGMSWSNGFMSIGMSWGGGYGGAYRPWGCCGGWYGGGYRRPVVINTGDINIGNNINIGNRTEIKNRIGDNNLSLGDRGGKNNLYQRPENRDRLANQRQRDQLKQARPATQRANNVFADREGNVARRVDNGWESRDKGQWNRETAGKDLSTKLGSTANNRSDRSGSRATSTRDMTKQRSSSSNSFNRQQMDRAHRARNMGGSRERARRGRRR</sequence>
<feature type="compositionally biased region" description="Basic and acidic residues" evidence="1">
    <location>
        <begin position="636"/>
        <end position="668"/>
    </location>
</feature>
<reference evidence="2 3" key="1">
    <citation type="journal article" date="2007" name="Proc. Natl. Acad. Sci. U.S.A.">
        <title>Characterization of a marine gammaproteobacterium capable of aerobic anoxygenic photosynthesis.</title>
        <authorList>
            <person name="Fuchs B.M."/>
            <person name="Spring S."/>
            <person name="Teeling H."/>
            <person name="Quast C."/>
            <person name="Wulf J."/>
            <person name="Schattenhofer M."/>
            <person name="Yan S."/>
            <person name="Ferriera S."/>
            <person name="Johnson J."/>
            <person name="Glockner F.O."/>
            <person name="Amann R."/>
        </authorList>
    </citation>
    <scope>NUCLEOTIDE SEQUENCE [LARGE SCALE GENOMIC DNA]</scope>
    <source>
        <strain evidence="2">KT71</strain>
    </source>
</reference>
<dbReference type="AlphaFoldDB" id="A4A7H3"/>
<dbReference type="EMBL" id="AAOA02000002">
    <property type="protein sequence ID" value="EAQ98242.2"/>
    <property type="molecule type" value="Genomic_DNA"/>
</dbReference>
<evidence type="ECO:0000313" key="2">
    <source>
        <dbReference type="EMBL" id="EAQ98242.2"/>
    </source>
</evidence>
<dbReference type="Proteomes" id="UP000019205">
    <property type="component" value="Chromosome"/>
</dbReference>
<dbReference type="OrthoDB" id="102964at2"/>
<organism evidence="2 3">
    <name type="scientific">Congregibacter litoralis KT71</name>
    <dbReference type="NCBI Taxonomy" id="314285"/>
    <lineage>
        <taxon>Bacteria</taxon>
        <taxon>Pseudomonadati</taxon>
        <taxon>Pseudomonadota</taxon>
        <taxon>Gammaproteobacteria</taxon>
        <taxon>Cellvibrionales</taxon>
        <taxon>Halieaceae</taxon>
        <taxon>Congregibacter</taxon>
    </lineage>
</organism>
<feature type="region of interest" description="Disordered" evidence="1">
    <location>
        <begin position="590"/>
        <end position="730"/>
    </location>
</feature>
<feature type="compositionally biased region" description="Low complexity" evidence="1">
    <location>
        <begin position="695"/>
        <end position="706"/>
    </location>
</feature>
<reference evidence="2 3" key="2">
    <citation type="journal article" date="2009" name="PLoS ONE">
        <title>The photosynthetic apparatus and its regulation in the aerobic gammaproteobacterium Congregibacter litoralis gen. nov., sp. nov.</title>
        <authorList>
            <person name="Spring S."/>
            <person name="Lunsdorf H."/>
            <person name="Fuchs B.M."/>
            <person name="Tindall B.J."/>
        </authorList>
    </citation>
    <scope>NUCLEOTIDE SEQUENCE [LARGE SCALE GENOMIC DNA]</scope>
    <source>
        <strain evidence="2">KT71</strain>
    </source>
</reference>
<evidence type="ECO:0000313" key="3">
    <source>
        <dbReference type="Proteomes" id="UP000019205"/>
    </source>
</evidence>
<protein>
    <recommendedName>
        <fullName evidence="4">Carbohydrate-binding family V/XII</fullName>
    </recommendedName>
</protein>
<name>A4A7H3_9GAMM</name>
<dbReference type="RefSeq" id="WP_023659841.1">
    <property type="nucleotide sequence ID" value="NZ_CM002299.1"/>
</dbReference>